<evidence type="ECO:0000313" key="2">
    <source>
        <dbReference type="EMBL" id="TNC74620.1"/>
    </source>
</evidence>
<gene>
    <name evidence="2" type="ORF">FHG71_00315</name>
</gene>
<proteinExistence type="predicted"/>
<evidence type="ECO:0000256" key="1">
    <source>
        <dbReference type="SAM" id="MobiDB-lite"/>
    </source>
</evidence>
<dbReference type="RefSeq" id="WP_139079615.1">
    <property type="nucleotide sequence ID" value="NZ_VDFV01000001.1"/>
</dbReference>
<dbReference type="AlphaFoldDB" id="A0A5C4NKV1"/>
<reference evidence="2 3" key="1">
    <citation type="submission" date="2019-06" db="EMBL/GenBank/DDBJ databases">
        <authorList>
            <person name="Jiang L."/>
        </authorList>
    </citation>
    <scope>NUCLEOTIDE SEQUENCE [LARGE SCALE GENOMIC DNA]</scope>
    <source>
        <strain evidence="2 3">YIM 48858</strain>
    </source>
</reference>
<name>A0A5C4NKV1_9RHOB</name>
<dbReference type="EMBL" id="VDFV01000001">
    <property type="protein sequence ID" value="TNC74620.1"/>
    <property type="molecule type" value="Genomic_DNA"/>
</dbReference>
<evidence type="ECO:0000313" key="3">
    <source>
        <dbReference type="Proteomes" id="UP000305709"/>
    </source>
</evidence>
<sequence>MASKMGGDPREEGRIACETGGARGDCPYPAGTPEHEAWAEGWDEAEEMKVISGEEDGAAPA</sequence>
<feature type="region of interest" description="Disordered" evidence="1">
    <location>
        <begin position="1"/>
        <end position="32"/>
    </location>
</feature>
<comment type="caution">
    <text evidence="2">The sequence shown here is derived from an EMBL/GenBank/DDBJ whole genome shotgun (WGS) entry which is preliminary data.</text>
</comment>
<keyword evidence="3" id="KW-1185">Reference proteome</keyword>
<evidence type="ECO:0008006" key="4">
    <source>
        <dbReference type="Google" id="ProtNLM"/>
    </source>
</evidence>
<protein>
    <recommendedName>
        <fullName evidence="4">Ribosome modulation factor</fullName>
    </recommendedName>
</protein>
<organism evidence="2 3">
    <name type="scientific">Rubellimicrobium roseum</name>
    <dbReference type="NCBI Taxonomy" id="687525"/>
    <lineage>
        <taxon>Bacteria</taxon>
        <taxon>Pseudomonadati</taxon>
        <taxon>Pseudomonadota</taxon>
        <taxon>Alphaproteobacteria</taxon>
        <taxon>Rhodobacterales</taxon>
        <taxon>Roseobacteraceae</taxon>
        <taxon>Rubellimicrobium</taxon>
    </lineage>
</organism>
<dbReference type="Proteomes" id="UP000305709">
    <property type="component" value="Unassembled WGS sequence"/>
</dbReference>
<accession>A0A5C4NKV1</accession>